<sequence length="306" mass="35922">MNKIYDYFGLLKLISNKNINKSDLVKTLNISSKTIAKISKNEKIAKSVIKKLCDYFCCNENEICRVISTNKILNILNEEMKSKIKGGLYHKLQILLTYNSNHIEGSTLNEEQTKLIYETRTLTSENSWNIDDIIETTNHFKAIDFCIQNAENDLTEEFIKTLHYLIKRATKAENIPWIKIGDYKTRPNIIGDIETSDPQNVQKDIKNLLKKYNSIKTITLEDIVDFHYKFEIIHPFQDGNGRVGRLIAFKECLKNNIVPFIIEGTKKYFYYRGLQEYDNHKTYLIETCHDGQDTIKEWLKYFNIKY</sequence>
<dbReference type="EMBL" id="AFVJ01000002">
    <property type="protein sequence ID" value="EGS29548.1"/>
    <property type="molecule type" value="Genomic_DNA"/>
</dbReference>
<dbReference type="Pfam" id="PF02661">
    <property type="entry name" value="Fic"/>
    <property type="match status" value="1"/>
</dbReference>
<dbReference type="InterPro" id="IPR036597">
    <property type="entry name" value="Fido-like_dom_sf"/>
</dbReference>
<dbReference type="PANTHER" id="PTHR13504:SF38">
    <property type="entry name" value="FIDO DOMAIN-CONTAINING PROTEIN"/>
    <property type="match status" value="1"/>
</dbReference>
<dbReference type="InterPro" id="IPR040198">
    <property type="entry name" value="Fido_containing"/>
</dbReference>
<accession>F9QCG1</accession>
<organism evidence="5 6">
    <name type="scientific">Mycoplasmopsis anatis 1340</name>
    <dbReference type="NCBI Taxonomy" id="1034808"/>
    <lineage>
        <taxon>Bacteria</taxon>
        <taxon>Bacillati</taxon>
        <taxon>Mycoplasmatota</taxon>
        <taxon>Mycoplasmoidales</taxon>
        <taxon>Metamycoplasmataceae</taxon>
        <taxon>Mycoplasmopsis</taxon>
    </lineage>
</organism>
<evidence type="ECO:0000259" key="4">
    <source>
        <dbReference type="PROSITE" id="PS51459"/>
    </source>
</evidence>
<dbReference type="Gene3D" id="1.10.260.40">
    <property type="entry name" value="lambda repressor-like DNA-binding domains"/>
    <property type="match status" value="1"/>
</dbReference>
<dbReference type="AlphaFoldDB" id="F9QCG1"/>
<evidence type="ECO:0000256" key="3">
    <source>
        <dbReference type="PIRSR" id="PIRSR640198-3"/>
    </source>
</evidence>
<gene>
    <name evidence="5" type="ORF">GIG_00587</name>
</gene>
<keyword evidence="6" id="KW-1185">Reference proteome</keyword>
<dbReference type="Pfam" id="PF13443">
    <property type="entry name" value="HTH_26"/>
    <property type="match status" value="1"/>
</dbReference>
<keyword evidence="2" id="KW-0547">Nucleotide-binding</keyword>
<dbReference type="Proteomes" id="UP000005055">
    <property type="component" value="Unassembled WGS sequence"/>
</dbReference>
<comment type="caution">
    <text evidence="5">The sequence shown here is derived from an EMBL/GenBank/DDBJ whole genome shotgun (WGS) entry which is preliminary data.</text>
</comment>
<dbReference type="eggNOG" id="COG3177">
    <property type="taxonomic scope" value="Bacteria"/>
</dbReference>
<reference evidence="5 6" key="1">
    <citation type="journal article" date="2011" name="J. Bacteriol.">
        <title>Genome Sequence of Duck Pathogen Mycoplasma anatis Strain 1340.</title>
        <authorList>
            <person name="Guo Z."/>
            <person name="Chen P."/>
            <person name="Ren P."/>
            <person name="Kuang S."/>
            <person name="Zhou Z."/>
            <person name="Li Z."/>
            <person name="Liu M."/>
            <person name="Shi D."/>
            <person name="Xiao Y."/>
            <person name="Wang X."/>
            <person name="Zhou R."/>
            <person name="Jin H."/>
            <person name="Bi D."/>
        </authorList>
    </citation>
    <scope>NUCLEOTIDE SEQUENCE [LARGE SCALE GENOMIC DNA]</scope>
    <source>
        <strain evidence="5 6">1340</strain>
    </source>
</reference>
<evidence type="ECO:0000313" key="5">
    <source>
        <dbReference type="EMBL" id="EGS29548.1"/>
    </source>
</evidence>
<dbReference type="Gene3D" id="1.10.3290.10">
    <property type="entry name" value="Fido-like domain"/>
    <property type="match status" value="1"/>
</dbReference>
<proteinExistence type="predicted"/>
<dbReference type="RefSeq" id="WP_006886180.1">
    <property type="nucleotide sequence ID" value="NZ_AFVJ01000002.1"/>
</dbReference>
<dbReference type="STRING" id="1034808.GIG_00587"/>
<protein>
    <submittedName>
        <fullName evidence="5">Filamentation induced by cAMP protein Fic</fullName>
    </submittedName>
</protein>
<feature type="site" description="Important for autoinhibition of adenylyltransferase activity" evidence="3">
    <location>
        <position position="104"/>
    </location>
</feature>
<feature type="binding site" evidence="2">
    <location>
        <begin position="238"/>
        <end position="245"/>
    </location>
    <ligand>
        <name>ATP</name>
        <dbReference type="ChEBI" id="CHEBI:30616"/>
    </ligand>
</feature>
<evidence type="ECO:0000256" key="1">
    <source>
        <dbReference type="PIRSR" id="PIRSR640198-1"/>
    </source>
</evidence>
<dbReference type="SUPFAM" id="SSF140931">
    <property type="entry name" value="Fic-like"/>
    <property type="match status" value="1"/>
</dbReference>
<dbReference type="GO" id="GO:0005524">
    <property type="term" value="F:ATP binding"/>
    <property type="evidence" value="ECO:0007669"/>
    <property type="project" value="UniProtKB-KW"/>
</dbReference>
<dbReference type="InterPro" id="IPR001387">
    <property type="entry name" value="Cro/C1-type_HTH"/>
</dbReference>
<feature type="binding site" evidence="2">
    <location>
        <begin position="270"/>
        <end position="271"/>
    </location>
    <ligand>
        <name>ATP</name>
        <dbReference type="ChEBI" id="CHEBI:30616"/>
    </ligand>
</feature>
<dbReference type="GO" id="GO:0003677">
    <property type="term" value="F:DNA binding"/>
    <property type="evidence" value="ECO:0007669"/>
    <property type="project" value="InterPro"/>
</dbReference>
<evidence type="ECO:0000313" key="6">
    <source>
        <dbReference type="Proteomes" id="UP000005055"/>
    </source>
</evidence>
<feature type="domain" description="Fido" evidence="4">
    <location>
        <begin position="154"/>
        <end position="301"/>
    </location>
</feature>
<evidence type="ECO:0000256" key="2">
    <source>
        <dbReference type="PIRSR" id="PIRSR640198-2"/>
    </source>
</evidence>
<name>F9QCG1_9BACT</name>
<dbReference type="PROSITE" id="PS51459">
    <property type="entry name" value="FIDO"/>
    <property type="match status" value="1"/>
</dbReference>
<dbReference type="InterPro" id="IPR010982">
    <property type="entry name" value="Lambda_DNA-bd_dom_sf"/>
</dbReference>
<feature type="active site" evidence="1">
    <location>
        <position position="234"/>
    </location>
</feature>
<dbReference type="InterPro" id="IPR003812">
    <property type="entry name" value="Fido"/>
</dbReference>
<dbReference type="PANTHER" id="PTHR13504">
    <property type="entry name" value="FIDO DOMAIN-CONTAINING PROTEIN DDB_G0283145"/>
    <property type="match status" value="1"/>
</dbReference>
<keyword evidence="2" id="KW-0067">ATP-binding</keyword>